<sequence>MGKFTVIPENTFSELQTDAGVLLKNFDPETGAAPADADIICATTGGINATCVPTYSDYGEDVDNCPNNMMELKHLDSWECKFSFTSLGTSAESIQLSLGAADIDETTGAVVPRATLKQTDFSDIWWVGDRADGGMLAIQLKNALSTGGFSLQTTKNGKGQNSMEITGHVSIKEQTVVPMVFYSQAAAAEGD</sequence>
<dbReference type="EMBL" id="PP511792">
    <property type="protein sequence ID" value="XCD07633.1"/>
    <property type="molecule type" value="Genomic_DNA"/>
</dbReference>
<organism evidence="1">
    <name type="scientific">Dulem virus 33</name>
    <dbReference type="NCBI Taxonomy" id="3145751"/>
    <lineage>
        <taxon>Viruses</taxon>
        <taxon>Duplodnaviria</taxon>
        <taxon>Heunggongvirae</taxon>
        <taxon>Uroviricota</taxon>
        <taxon>Caudoviricetes</taxon>
    </lineage>
</organism>
<name>A0AAU8B6S4_9CAUD</name>
<protein>
    <submittedName>
        <fullName evidence="1">Major tail protein</fullName>
    </submittedName>
</protein>
<reference evidence="1" key="1">
    <citation type="submission" date="2024-03" db="EMBL/GenBank/DDBJ databases">
        <title>Diverse circular DNA viruses in blood, oral, and fecal samples of captive lemurs.</title>
        <authorList>
            <person name="Paietta E.N."/>
            <person name="Kraberger S."/>
            <person name="Lund M.C."/>
            <person name="Custer J.M."/>
            <person name="Vargas K.M."/>
            <person name="Ehmke E.E."/>
            <person name="Yoder A.D."/>
            <person name="Varsani A."/>
        </authorList>
    </citation>
    <scope>NUCLEOTIDE SEQUENCE</scope>
    <source>
        <strain evidence="1">Duke_28FS_2</strain>
    </source>
</reference>
<accession>A0AAU8B6S4</accession>
<evidence type="ECO:0000313" key="1">
    <source>
        <dbReference type="EMBL" id="XCD07633.1"/>
    </source>
</evidence>
<proteinExistence type="predicted"/>